<feature type="coiled-coil region" evidence="1">
    <location>
        <begin position="25"/>
        <end position="84"/>
    </location>
</feature>
<evidence type="ECO:0000313" key="3">
    <source>
        <dbReference type="Proteomes" id="UP000593562"/>
    </source>
</evidence>
<evidence type="ECO:0008006" key="4">
    <source>
        <dbReference type="Google" id="ProtNLM"/>
    </source>
</evidence>
<sequence length="299" mass="33321">MQSEEKLLEVQMEDLDFVWSYEEAIEELKQNLLYTTIELESLKKEASEKIQKQKEDMKWLNNFLRVAYQQRDEAKEQLQILLMNKLKPSTPTELKPILPHTQSESPFLLPAKANSSITESNSLSETYDSHYSHGSPPLDSFFNPVSSPEFSTINVVNPKIDRATAVIDNVVKGKTLPQKGKLMQTVMEAGPLLQTLLLAGPLPSWRNPPPMQPLQIPPVTIRSSEAVNKNSNVAAAANPICAVQKPMSTPSTFNLSSQIYSASMTCNVSSRSSVQNNLLVPSGACINNLVPSTKRQRFH</sequence>
<dbReference type="FunCoup" id="A0A7J7BZU2">
    <property type="interactions" value="1031"/>
</dbReference>
<dbReference type="InParanoid" id="A0A7J7BZU2"/>
<keyword evidence="1" id="KW-0175">Coiled coil</keyword>
<evidence type="ECO:0000313" key="2">
    <source>
        <dbReference type="EMBL" id="KAF5727401.1"/>
    </source>
</evidence>
<organism evidence="2 3">
    <name type="scientific">Tripterygium wilfordii</name>
    <name type="common">Thunder God vine</name>
    <dbReference type="NCBI Taxonomy" id="458696"/>
    <lineage>
        <taxon>Eukaryota</taxon>
        <taxon>Viridiplantae</taxon>
        <taxon>Streptophyta</taxon>
        <taxon>Embryophyta</taxon>
        <taxon>Tracheophyta</taxon>
        <taxon>Spermatophyta</taxon>
        <taxon>Magnoliopsida</taxon>
        <taxon>eudicotyledons</taxon>
        <taxon>Gunneridae</taxon>
        <taxon>Pentapetalae</taxon>
        <taxon>rosids</taxon>
        <taxon>fabids</taxon>
        <taxon>Celastrales</taxon>
        <taxon>Celastraceae</taxon>
        <taxon>Tripterygium</taxon>
    </lineage>
</organism>
<dbReference type="PANTHER" id="PTHR33431">
    <property type="entry name" value="ENABLED-LIKE PROTEIN (DUF1635)"/>
    <property type="match status" value="1"/>
</dbReference>
<name>A0A7J7BZU2_TRIWF</name>
<dbReference type="AlphaFoldDB" id="A0A7J7BZU2"/>
<protein>
    <recommendedName>
        <fullName evidence="4">TOX high mobility group box family member 4-A</fullName>
    </recommendedName>
</protein>
<comment type="caution">
    <text evidence="2">The sequence shown here is derived from an EMBL/GenBank/DDBJ whole genome shotgun (WGS) entry which is preliminary data.</text>
</comment>
<dbReference type="Pfam" id="PF07795">
    <property type="entry name" value="DUF1635"/>
    <property type="match status" value="1"/>
</dbReference>
<dbReference type="EMBL" id="JAAARO010000022">
    <property type="protein sequence ID" value="KAF5727401.1"/>
    <property type="molecule type" value="Genomic_DNA"/>
</dbReference>
<proteinExistence type="predicted"/>
<dbReference type="InterPro" id="IPR012862">
    <property type="entry name" value="DUF1635"/>
</dbReference>
<dbReference type="Proteomes" id="UP000593562">
    <property type="component" value="Unassembled WGS sequence"/>
</dbReference>
<reference evidence="2 3" key="1">
    <citation type="journal article" date="2020" name="Nat. Commun.">
        <title>Genome of Tripterygium wilfordii and identification of cytochrome P450 involved in triptolide biosynthesis.</title>
        <authorList>
            <person name="Tu L."/>
            <person name="Su P."/>
            <person name="Zhang Z."/>
            <person name="Gao L."/>
            <person name="Wang J."/>
            <person name="Hu T."/>
            <person name="Zhou J."/>
            <person name="Zhang Y."/>
            <person name="Zhao Y."/>
            <person name="Liu Y."/>
            <person name="Song Y."/>
            <person name="Tong Y."/>
            <person name="Lu Y."/>
            <person name="Yang J."/>
            <person name="Xu C."/>
            <person name="Jia M."/>
            <person name="Peters R.J."/>
            <person name="Huang L."/>
            <person name="Gao W."/>
        </authorList>
    </citation>
    <scope>NUCLEOTIDE SEQUENCE [LARGE SCALE GENOMIC DNA]</scope>
    <source>
        <strain evidence="3">cv. XIE 37</strain>
        <tissue evidence="2">Leaf</tissue>
    </source>
</reference>
<evidence type="ECO:0000256" key="1">
    <source>
        <dbReference type="SAM" id="Coils"/>
    </source>
</evidence>
<dbReference type="PANTHER" id="PTHR33431:SF12">
    <property type="entry name" value="HIGH MOBILITY GROUP BOX PROTEIN, PUTATIVE (DUF1635)-RELATED"/>
    <property type="match status" value="1"/>
</dbReference>
<gene>
    <name evidence="2" type="ORF">HS088_TW22G01094</name>
</gene>
<accession>A0A7J7BZU2</accession>
<keyword evidence="3" id="KW-1185">Reference proteome</keyword>